<evidence type="ECO:0000313" key="2">
    <source>
        <dbReference type="Proteomes" id="UP001234297"/>
    </source>
</evidence>
<dbReference type="EMBL" id="CM056816">
    <property type="protein sequence ID" value="KAJ8633188.1"/>
    <property type="molecule type" value="Genomic_DNA"/>
</dbReference>
<evidence type="ECO:0000313" key="1">
    <source>
        <dbReference type="EMBL" id="KAJ8633188.1"/>
    </source>
</evidence>
<reference evidence="1 2" key="1">
    <citation type="journal article" date="2022" name="Hortic Res">
        <title>A haplotype resolved chromosomal level avocado genome allows analysis of novel avocado genes.</title>
        <authorList>
            <person name="Nath O."/>
            <person name="Fletcher S.J."/>
            <person name="Hayward A."/>
            <person name="Shaw L.M."/>
            <person name="Masouleh A.K."/>
            <person name="Furtado A."/>
            <person name="Henry R.J."/>
            <person name="Mitter N."/>
        </authorList>
    </citation>
    <scope>NUCLEOTIDE SEQUENCE [LARGE SCALE GENOMIC DNA]</scope>
    <source>
        <strain evidence="2">cv. Hass</strain>
    </source>
</reference>
<name>A0ACC2LIL6_PERAE</name>
<comment type="caution">
    <text evidence="1">The sequence shown here is derived from an EMBL/GenBank/DDBJ whole genome shotgun (WGS) entry which is preliminary data.</text>
</comment>
<keyword evidence="2" id="KW-1185">Reference proteome</keyword>
<protein>
    <submittedName>
        <fullName evidence="1">Uncharacterized protein</fullName>
    </submittedName>
</protein>
<organism evidence="1 2">
    <name type="scientific">Persea americana</name>
    <name type="common">Avocado</name>
    <dbReference type="NCBI Taxonomy" id="3435"/>
    <lineage>
        <taxon>Eukaryota</taxon>
        <taxon>Viridiplantae</taxon>
        <taxon>Streptophyta</taxon>
        <taxon>Embryophyta</taxon>
        <taxon>Tracheophyta</taxon>
        <taxon>Spermatophyta</taxon>
        <taxon>Magnoliopsida</taxon>
        <taxon>Magnoliidae</taxon>
        <taxon>Laurales</taxon>
        <taxon>Lauraceae</taxon>
        <taxon>Persea</taxon>
    </lineage>
</organism>
<proteinExistence type="predicted"/>
<dbReference type="Proteomes" id="UP001234297">
    <property type="component" value="Chromosome 8"/>
</dbReference>
<sequence>MAFLGDFRVDPKDKFIQFFSSQLQRVTESNYWTTVGNGRITPFDVLTSPSISIQSYLERIVRNTSCSPACFVVAYIYLDRFSMHQRPSFPINSFNVHRLTLTSILVAAKFMDGIHYCNGYYARIGGINTTRFMNVLEKHFLFGINFRAHVTLDDFYSYASLLHREMLFESPPLTHAPMVLQAQKRKCSCSKDKFAPKKQKLTI</sequence>
<accession>A0ACC2LIL6</accession>
<gene>
    <name evidence="1" type="ORF">MRB53_026524</name>
</gene>